<evidence type="ECO:0000259" key="2">
    <source>
        <dbReference type="Pfam" id="PF01478"/>
    </source>
</evidence>
<keyword evidence="3" id="KW-0378">Hydrolase</keyword>
<comment type="caution">
    <text evidence="3">The sequence shown here is derived from an EMBL/GenBank/DDBJ whole genome shotgun (WGS) entry which is preliminary data.</text>
</comment>
<feature type="transmembrane region" description="Helical" evidence="1">
    <location>
        <begin position="12"/>
        <end position="31"/>
    </location>
</feature>
<gene>
    <name evidence="3" type="ORF">H9758_10655</name>
</gene>
<dbReference type="AlphaFoldDB" id="A0A9D2NPP6"/>
<organism evidence="3 4">
    <name type="scientific">Candidatus Mediterraneibacter faecipullorum</name>
    <dbReference type="NCBI Taxonomy" id="2838670"/>
    <lineage>
        <taxon>Bacteria</taxon>
        <taxon>Bacillati</taxon>
        <taxon>Bacillota</taxon>
        <taxon>Clostridia</taxon>
        <taxon>Lachnospirales</taxon>
        <taxon>Lachnospiraceae</taxon>
        <taxon>Mediterraneibacter</taxon>
    </lineage>
</organism>
<reference evidence="3" key="1">
    <citation type="journal article" date="2021" name="PeerJ">
        <title>Extensive microbial diversity within the chicken gut microbiome revealed by metagenomics and culture.</title>
        <authorList>
            <person name="Gilroy R."/>
            <person name="Ravi A."/>
            <person name="Getino M."/>
            <person name="Pursley I."/>
            <person name="Horton D.L."/>
            <person name="Alikhan N.F."/>
            <person name="Baker D."/>
            <person name="Gharbi K."/>
            <person name="Hall N."/>
            <person name="Watson M."/>
            <person name="Adriaenssens E.M."/>
            <person name="Foster-Nyarko E."/>
            <person name="Jarju S."/>
            <person name="Secka A."/>
            <person name="Antonio M."/>
            <person name="Oren A."/>
            <person name="Chaudhuri R.R."/>
            <person name="La Ragione R."/>
            <person name="Hildebrand F."/>
            <person name="Pallen M.J."/>
        </authorList>
    </citation>
    <scope>NUCLEOTIDE SEQUENCE</scope>
    <source>
        <strain evidence="3">ChiW19-954</strain>
    </source>
</reference>
<dbReference type="EMBL" id="DWWO01000130">
    <property type="protein sequence ID" value="HJC35030.1"/>
    <property type="molecule type" value="Genomic_DNA"/>
</dbReference>
<proteinExistence type="predicted"/>
<keyword evidence="1" id="KW-0812">Transmembrane</keyword>
<dbReference type="EC" id="3.4.23.43" evidence="3"/>
<dbReference type="Pfam" id="PF01478">
    <property type="entry name" value="Peptidase_A24"/>
    <property type="match status" value="1"/>
</dbReference>
<evidence type="ECO:0000313" key="3">
    <source>
        <dbReference type="EMBL" id="HJC35030.1"/>
    </source>
</evidence>
<keyword evidence="1" id="KW-0472">Membrane</keyword>
<keyword evidence="1" id="KW-1133">Transmembrane helix</keyword>
<feature type="domain" description="Prepilin type IV endopeptidase peptidase" evidence="2">
    <location>
        <begin position="19"/>
        <end position="122"/>
    </location>
</feature>
<feature type="transmembrane region" description="Helical" evidence="1">
    <location>
        <begin position="93"/>
        <end position="123"/>
    </location>
</feature>
<protein>
    <submittedName>
        <fullName evidence="3">Prepilin peptidase</fullName>
        <ecNumber evidence="3">3.4.23.43</ecNumber>
    </submittedName>
</protein>
<feature type="transmembrane region" description="Helical" evidence="1">
    <location>
        <begin position="135"/>
        <end position="154"/>
    </location>
</feature>
<dbReference type="Proteomes" id="UP000823890">
    <property type="component" value="Unassembled WGS sequence"/>
</dbReference>
<accession>A0A9D2NPP6</accession>
<evidence type="ECO:0000256" key="1">
    <source>
        <dbReference type="SAM" id="Phobius"/>
    </source>
</evidence>
<name>A0A9D2NPP6_9FIRM</name>
<feature type="transmembrane region" description="Helical" evidence="1">
    <location>
        <begin position="37"/>
        <end position="56"/>
    </location>
</feature>
<evidence type="ECO:0000313" key="4">
    <source>
        <dbReference type="Proteomes" id="UP000823890"/>
    </source>
</evidence>
<feature type="transmembrane region" description="Helical" evidence="1">
    <location>
        <begin position="63"/>
        <end position="81"/>
    </location>
</feature>
<dbReference type="GO" id="GO:0016020">
    <property type="term" value="C:membrane"/>
    <property type="evidence" value="ECO:0007669"/>
    <property type="project" value="InterPro"/>
</dbReference>
<dbReference type="GO" id="GO:0004190">
    <property type="term" value="F:aspartic-type endopeptidase activity"/>
    <property type="evidence" value="ECO:0007669"/>
    <property type="project" value="UniProtKB-EC"/>
</dbReference>
<dbReference type="InterPro" id="IPR000045">
    <property type="entry name" value="Prepilin_IV_endopep_pep"/>
</dbReference>
<reference evidence="3" key="2">
    <citation type="submission" date="2021-04" db="EMBL/GenBank/DDBJ databases">
        <authorList>
            <person name="Gilroy R."/>
        </authorList>
    </citation>
    <scope>NUCLEOTIDE SEQUENCE</scope>
    <source>
        <strain evidence="3">ChiW19-954</strain>
    </source>
</reference>
<sequence length="155" mass="16853">MTGSVTAFIMDNRWIMCQLLFAVYMSILAIMDIKWKKLSLSVLLSGFIILAAGLLCGRDIHMIVLAAGAGVGIVFLVVSRVTDESLGYGDSILILIMGGFLGFWNILSLLVAAFSIAALFSIFMLVRKKFHKKSAFPFVPFLTAAYIGGMIIGAY</sequence>